<organism evidence="1 2">
    <name type="scientific">Sellimonas intestinalis</name>
    <dbReference type="NCBI Taxonomy" id="1653434"/>
    <lineage>
        <taxon>Bacteria</taxon>
        <taxon>Bacillati</taxon>
        <taxon>Bacillota</taxon>
        <taxon>Clostridia</taxon>
        <taxon>Lachnospirales</taxon>
        <taxon>Lachnospiraceae</taxon>
        <taxon>Sellimonas</taxon>
    </lineage>
</organism>
<dbReference type="AlphaFoldDB" id="A0A3E3JY55"/>
<gene>
    <name evidence="1" type="ORF">DW016_15620</name>
</gene>
<keyword evidence="2" id="KW-1185">Reference proteome</keyword>
<evidence type="ECO:0000313" key="2">
    <source>
        <dbReference type="Proteomes" id="UP000261080"/>
    </source>
</evidence>
<dbReference type="OrthoDB" id="2058481at2"/>
<accession>A0A3E3JY55</accession>
<dbReference type="RefSeq" id="WP_117493917.1">
    <property type="nucleotide sequence ID" value="NZ_CALBAT010000008.1"/>
</dbReference>
<dbReference type="EMBL" id="QVLX01000017">
    <property type="protein sequence ID" value="RGE84394.1"/>
    <property type="molecule type" value="Genomic_DNA"/>
</dbReference>
<sequence length="106" mass="12178">MRILKFHVKGQNLMKDQQCDFSGIVAETEGYLNAEFFCSNEWKGCKKVAGFTKLGKEYYAPVINGRCQIPKEALTFTSFEVRLYGKREGYRITTNSVTIHQEGVRQ</sequence>
<dbReference type="Proteomes" id="UP000261080">
    <property type="component" value="Unassembled WGS sequence"/>
</dbReference>
<evidence type="ECO:0000313" key="1">
    <source>
        <dbReference type="EMBL" id="RGE84394.1"/>
    </source>
</evidence>
<protein>
    <submittedName>
        <fullName evidence="1">Uncharacterized protein</fullName>
    </submittedName>
</protein>
<reference evidence="1 2" key="1">
    <citation type="submission" date="2018-08" db="EMBL/GenBank/DDBJ databases">
        <title>A genome reference for cultivated species of the human gut microbiota.</title>
        <authorList>
            <person name="Zou Y."/>
            <person name="Xue W."/>
            <person name="Luo G."/>
        </authorList>
    </citation>
    <scope>NUCLEOTIDE SEQUENCE [LARGE SCALE GENOMIC DNA]</scope>
    <source>
        <strain evidence="1 2">AF37-2AT</strain>
    </source>
</reference>
<name>A0A3E3JY55_9FIRM</name>
<proteinExistence type="predicted"/>
<comment type="caution">
    <text evidence="1">The sequence shown here is derived from an EMBL/GenBank/DDBJ whole genome shotgun (WGS) entry which is preliminary data.</text>
</comment>